<dbReference type="InterPro" id="IPR007303">
    <property type="entry name" value="TIP41-like"/>
</dbReference>
<name>R7QSM2_CHOCR</name>
<dbReference type="GeneID" id="17319147"/>
<gene>
    <name evidence="2" type="ORF">CHC_T00007688001</name>
</gene>
<keyword evidence="3" id="KW-1185">Reference proteome</keyword>
<dbReference type="InterPro" id="IPR051330">
    <property type="entry name" value="Phosphatase_reg/MetRdx"/>
</dbReference>
<dbReference type="AlphaFoldDB" id="R7QSM2"/>
<evidence type="ECO:0008006" key="4">
    <source>
        <dbReference type="Google" id="ProtNLM"/>
    </source>
</evidence>
<evidence type="ECO:0000313" key="3">
    <source>
        <dbReference type="Proteomes" id="UP000012073"/>
    </source>
</evidence>
<reference evidence="3" key="1">
    <citation type="journal article" date="2013" name="Proc. Natl. Acad. Sci. U.S.A.">
        <title>Genome structure and metabolic features in the red seaweed Chondrus crispus shed light on evolution of the Archaeplastida.</title>
        <authorList>
            <person name="Collen J."/>
            <person name="Porcel B."/>
            <person name="Carre W."/>
            <person name="Ball S.G."/>
            <person name="Chaparro C."/>
            <person name="Tonon T."/>
            <person name="Barbeyron T."/>
            <person name="Michel G."/>
            <person name="Noel B."/>
            <person name="Valentin K."/>
            <person name="Elias M."/>
            <person name="Artiguenave F."/>
            <person name="Arun A."/>
            <person name="Aury J.M."/>
            <person name="Barbosa-Neto J.F."/>
            <person name="Bothwell J.H."/>
            <person name="Bouget F.Y."/>
            <person name="Brillet L."/>
            <person name="Cabello-Hurtado F."/>
            <person name="Capella-Gutierrez S."/>
            <person name="Charrier B."/>
            <person name="Cladiere L."/>
            <person name="Cock J.M."/>
            <person name="Coelho S.M."/>
            <person name="Colleoni C."/>
            <person name="Czjzek M."/>
            <person name="Da Silva C."/>
            <person name="Delage L."/>
            <person name="Denoeud F."/>
            <person name="Deschamps P."/>
            <person name="Dittami S.M."/>
            <person name="Gabaldon T."/>
            <person name="Gachon C.M."/>
            <person name="Groisillier A."/>
            <person name="Herve C."/>
            <person name="Jabbari K."/>
            <person name="Katinka M."/>
            <person name="Kloareg B."/>
            <person name="Kowalczyk N."/>
            <person name="Labadie K."/>
            <person name="Leblanc C."/>
            <person name="Lopez P.J."/>
            <person name="McLachlan D.H."/>
            <person name="Meslet-Cladiere L."/>
            <person name="Moustafa A."/>
            <person name="Nehr Z."/>
            <person name="Nyvall Collen P."/>
            <person name="Panaud O."/>
            <person name="Partensky F."/>
            <person name="Poulain J."/>
            <person name="Rensing S.A."/>
            <person name="Rousvoal S."/>
            <person name="Samson G."/>
            <person name="Symeonidi A."/>
            <person name="Weissenbach J."/>
            <person name="Zambounis A."/>
            <person name="Wincker P."/>
            <person name="Boyen C."/>
        </authorList>
    </citation>
    <scope>NUCLEOTIDE SEQUENCE [LARGE SCALE GENOMIC DNA]</scope>
    <source>
        <strain evidence="3">cv. Stackhouse</strain>
    </source>
</reference>
<proteinExistence type="inferred from homology"/>
<dbReference type="PANTHER" id="PTHR21021">
    <property type="entry name" value="GAF/PUTATIVE CYTOSKELETAL PROTEIN"/>
    <property type="match status" value="1"/>
</dbReference>
<sequence length="351" mass="38374">MTSQNLPCCCIPPSAISLGQSSALRPESAPSDRLTDSFLLLPPTLSAMGAQNASVTPRDAPAPAFHVHPNGTGIDISGWHISSAQLPIATTAVEDRLADDLGIKLPAMLFDRSTLRLEHVSPPSAQGQAERSFQLVFSAVDALRMVGEADPNIKVKAAVKWGEKTDRDDVEITTIDKASDWTFSTRYPGTVTASQNPIDQLSPSWEPMSQHLHISPGPGQNLQSALVPIDYEVLRNTELPILFSSEVILFEDELDDNGVASYKVRIRVMPSCFFILARFFLRVDGVLVRIFDTRYFHRFGTAAIVRESVIREGNLASSLKDTPSSILKDPDMASQTVPAMSTILENIHLPR</sequence>
<dbReference type="GO" id="GO:0031929">
    <property type="term" value="P:TOR signaling"/>
    <property type="evidence" value="ECO:0007669"/>
    <property type="project" value="TreeGrafter"/>
</dbReference>
<dbReference type="OrthoDB" id="10253878at2759"/>
<dbReference type="GO" id="GO:0005829">
    <property type="term" value="C:cytosol"/>
    <property type="evidence" value="ECO:0007669"/>
    <property type="project" value="TreeGrafter"/>
</dbReference>
<dbReference type="PhylomeDB" id="R7QSM2"/>
<dbReference type="KEGG" id="ccp:CHC_T00007688001"/>
<dbReference type="EMBL" id="HG002310">
    <property type="protein sequence ID" value="CDF41134.1"/>
    <property type="molecule type" value="Genomic_DNA"/>
</dbReference>
<evidence type="ECO:0000256" key="1">
    <source>
        <dbReference type="ARBA" id="ARBA00006658"/>
    </source>
</evidence>
<dbReference type="RefSeq" id="XP_005711428.1">
    <property type="nucleotide sequence ID" value="XM_005711371.1"/>
</dbReference>
<dbReference type="Gramene" id="CDF41134">
    <property type="protein sequence ID" value="CDF41134"/>
    <property type="gene ID" value="CHC_T00007688001"/>
</dbReference>
<comment type="similarity">
    <text evidence="1">Belongs to the TIP41 family.</text>
</comment>
<dbReference type="Proteomes" id="UP000012073">
    <property type="component" value="Unassembled WGS sequence"/>
</dbReference>
<evidence type="ECO:0000313" key="2">
    <source>
        <dbReference type="EMBL" id="CDF41134.1"/>
    </source>
</evidence>
<accession>R7QSM2</accession>
<dbReference type="OMA" id="DMILFED"/>
<organism evidence="2 3">
    <name type="scientific">Chondrus crispus</name>
    <name type="common">Carrageen Irish moss</name>
    <name type="synonym">Polymorpha crispa</name>
    <dbReference type="NCBI Taxonomy" id="2769"/>
    <lineage>
        <taxon>Eukaryota</taxon>
        <taxon>Rhodophyta</taxon>
        <taxon>Florideophyceae</taxon>
        <taxon>Rhodymeniophycidae</taxon>
        <taxon>Gigartinales</taxon>
        <taxon>Gigartinaceae</taxon>
        <taxon>Chondrus</taxon>
    </lineage>
</organism>
<dbReference type="STRING" id="2769.R7QSM2"/>
<protein>
    <recommendedName>
        <fullName evidence="4">TIP41-like protein</fullName>
    </recommendedName>
</protein>
<dbReference type="PANTHER" id="PTHR21021:SF16">
    <property type="entry name" value="TIP41-LIKE PROTEIN"/>
    <property type="match status" value="1"/>
</dbReference>
<dbReference type="Pfam" id="PF04176">
    <property type="entry name" value="TIP41"/>
    <property type="match status" value="1"/>
</dbReference>